<reference evidence="1" key="1">
    <citation type="submission" date="2022-08" db="EMBL/GenBank/DDBJ databases">
        <authorList>
            <person name="Gutierrez-Valencia J."/>
        </authorList>
    </citation>
    <scope>NUCLEOTIDE SEQUENCE</scope>
</reference>
<gene>
    <name evidence="1" type="ORF">LITE_LOCUS26514</name>
    <name evidence="2" type="ORF">LITE_LOCUS38250</name>
</gene>
<evidence type="ECO:0000313" key="2">
    <source>
        <dbReference type="EMBL" id="CAI0469655.1"/>
    </source>
</evidence>
<accession>A0AAV0M3C1</accession>
<dbReference type="AlphaFoldDB" id="A0AAV0M3C1"/>
<dbReference type="EMBL" id="CAMGYJ010000006">
    <property type="protein sequence ID" value="CAI0440429.1"/>
    <property type="molecule type" value="Genomic_DNA"/>
</dbReference>
<keyword evidence="3" id="KW-1185">Reference proteome</keyword>
<evidence type="ECO:0000313" key="1">
    <source>
        <dbReference type="EMBL" id="CAI0440429.1"/>
    </source>
</evidence>
<feature type="non-terminal residue" evidence="1">
    <location>
        <position position="64"/>
    </location>
</feature>
<organism evidence="1 3">
    <name type="scientific">Linum tenue</name>
    <dbReference type="NCBI Taxonomy" id="586396"/>
    <lineage>
        <taxon>Eukaryota</taxon>
        <taxon>Viridiplantae</taxon>
        <taxon>Streptophyta</taxon>
        <taxon>Embryophyta</taxon>
        <taxon>Tracheophyta</taxon>
        <taxon>Spermatophyta</taxon>
        <taxon>Magnoliopsida</taxon>
        <taxon>eudicotyledons</taxon>
        <taxon>Gunneridae</taxon>
        <taxon>Pentapetalae</taxon>
        <taxon>rosids</taxon>
        <taxon>fabids</taxon>
        <taxon>Malpighiales</taxon>
        <taxon>Linaceae</taxon>
        <taxon>Linum</taxon>
    </lineage>
</organism>
<comment type="caution">
    <text evidence="1">The sequence shown here is derived from an EMBL/GenBank/DDBJ whole genome shotgun (WGS) entry which is preliminary data.</text>
</comment>
<evidence type="ECO:0000313" key="3">
    <source>
        <dbReference type="Proteomes" id="UP001154282"/>
    </source>
</evidence>
<proteinExistence type="predicted"/>
<dbReference type="EMBL" id="CAMGYJ010000009">
    <property type="protein sequence ID" value="CAI0469655.1"/>
    <property type="molecule type" value="Genomic_DNA"/>
</dbReference>
<sequence length="64" mass="7501">MLYIIPPYHSFQNPNVLVFHHAWRPPRRFSTSVFPPSISTSLIFGCIFEIYRRLPYSSSSNLVD</sequence>
<dbReference type="Proteomes" id="UP001154282">
    <property type="component" value="Unassembled WGS sequence"/>
</dbReference>
<name>A0AAV0M3C1_9ROSI</name>
<protein>
    <submittedName>
        <fullName evidence="1">Uncharacterized protein</fullName>
    </submittedName>
</protein>